<comment type="caution">
    <text evidence="1">The sequence shown here is derived from an EMBL/GenBank/DDBJ whole genome shotgun (WGS) entry which is preliminary data.</text>
</comment>
<evidence type="ECO:0008006" key="2">
    <source>
        <dbReference type="Google" id="ProtNLM"/>
    </source>
</evidence>
<protein>
    <recommendedName>
        <fullName evidence="2">FMN-binding domain-containing protein</fullName>
    </recommendedName>
</protein>
<sequence>MRKLGYILFGVGISIVFCSNLLAEAGARLRPSLPQHSAQALAGELRLEQQSTVPRDSARKINYFRVSDPNDKLTGYIFSSEDLAPEVRGFGGKMNLAIYVDELGGKLINFHIIRSNETPAYLELLSEWRSSLNERQLFQPGPFADVH</sequence>
<feature type="non-terminal residue" evidence="1">
    <location>
        <position position="147"/>
    </location>
</feature>
<reference evidence="1" key="1">
    <citation type="journal article" date="2014" name="Front. Microbiol.">
        <title>High frequency of phylogenetically diverse reductive dehalogenase-homologous genes in deep subseafloor sedimentary metagenomes.</title>
        <authorList>
            <person name="Kawai M."/>
            <person name="Futagami T."/>
            <person name="Toyoda A."/>
            <person name="Takaki Y."/>
            <person name="Nishi S."/>
            <person name="Hori S."/>
            <person name="Arai W."/>
            <person name="Tsubouchi T."/>
            <person name="Morono Y."/>
            <person name="Uchiyama I."/>
            <person name="Ito T."/>
            <person name="Fujiyama A."/>
            <person name="Inagaki F."/>
            <person name="Takami H."/>
        </authorList>
    </citation>
    <scope>NUCLEOTIDE SEQUENCE</scope>
    <source>
        <strain evidence="1">Expedition CK06-06</strain>
    </source>
</reference>
<dbReference type="EMBL" id="BARV01018292">
    <property type="protein sequence ID" value="GAI32010.1"/>
    <property type="molecule type" value="Genomic_DNA"/>
</dbReference>
<name>X1NZ24_9ZZZZ</name>
<gene>
    <name evidence="1" type="ORF">S06H3_30967</name>
</gene>
<accession>X1NZ24</accession>
<dbReference type="AlphaFoldDB" id="X1NZ24"/>
<proteinExistence type="predicted"/>
<organism evidence="1">
    <name type="scientific">marine sediment metagenome</name>
    <dbReference type="NCBI Taxonomy" id="412755"/>
    <lineage>
        <taxon>unclassified sequences</taxon>
        <taxon>metagenomes</taxon>
        <taxon>ecological metagenomes</taxon>
    </lineage>
</organism>
<evidence type="ECO:0000313" key="1">
    <source>
        <dbReference type="EMBL" id="GAI32010.1"/>
    </source>
</evidence>